<dbReference type="InterPro" id="IPR006650">
    <property type="entry name" value="A/AMP_deam_AS"/>
</dbReference>
<sequence length="149" mass="15490">MNGVDLFLLGRALMRIGEDALPEPPGGAAKYAGSARMVLIVASDIAEHPETAVGEIAARTGLPQSQVSTAIARLKEAGAVITTTDPADRRRALVSRAAGVSDRLAEVRATSIEPALAKALGTDDPARVAELSRALDQLVRDLLPNRSAS</sequence>
<dbReference type="RefSeq" id="WP_202874411.1">
    <property type="nucleotide sequence ID" value="NZ_SODF01000001.1"/>
</dbReference>
<dbReference type="InterPro" id="IPR036390">
    <property type="entry name" value="WH_DNA-bd_sf"/>
</dbReference>
<dbReference type="GO" id="GO:0009168">
    <property type="term" value="P:purine ribonucleoside monophosphate biosynthetic process"/>
    <property type="evidence" value="ECO:0007669"/>
    <property type="project" value="InterPro"/>
</dbReference>
<dbReference type="PROSITE" id="PS00485">
    <property type="entry name" value="A_DEAMINASE"/>
    <property type="match status" value="1"/>
</dbReference>
<organism evidence="6 7">
    <name type="scientific">Kribbella kalugense</name>
    <dbReference type="NCBI Taxonomy" id="2512221"/>
    <lineage>
        <taxon>Bacteria</taxon>
        <taxon>Bacillati</taxon>
        <taxon>Actinomycetota</taxon>
        <taxon>Actinomycetes</taxon>
        <taxon>Propionibacteriales</taxon>
        <taxon>Kribbellaceae</taxon>
        <taxon>Kribbella</taxon>
    </lineage>
</organism>
<dbReference type="SUPFAM" id="SSF46785">
    <property type="entry name" value="Winged helix' DNA-binding domain"/>
    <property type="match status" value="1"/>
</dbReference>
<gene>
    <name evidence="6" type="ORF">EV650_1255</name>
</gene>
<dbReference type="GO" id="GO:0019239">
    <property type="term" value="F:deaminase activity"/>
    <property type="evidence" value="ECO:0007669"/>
    <property type="project" value="InterPro"/>
</dbReference>
<dbReference type="Proteomes" id="UP000295447">
    <property type="component" value="Unassembled WGS sequence"/>
</dbReference>
<dbReference type="InterPro" id="IPR036388">
    <property type="entry name" value="WH-like_DNA-bd_sf"/>
</dbReference>
<name>A0A4R7ZZL6_9ACTN</name>
<evidence type="ECO:0000259" key="5">
    <source>
        <dbReference type="Pfam" id="PF12802"/>
    </source>
</evidence>
<accession>A0A4R7ZZL6</accession>
<feature type="domain" description="HTH marR-type" evidence="5">
    <location>
        <begin position="45"/>
        <end position="91"/>
    </location>
</feature>
<proteinExistence type="predicted"/>
<evidence type="ECO:0000256" key="4">
    <source>
        <dbReference type="ARBA" id="ARBA00022833"/>
    </source>
</evidence>
<protein>
    <submittedName>
        <fullName evidence="6">DNA-binding MarR family transcriptional regulator</fullName>
    </submittedName>
</protein>
<dbReference type="InterPro" id="IPR000835">
    <property type="entry name" value="HTH_MarR-typ"/>
</dbReference>
<keyword evidence="3" id="KW-0378">Hydrolase</keyword>
<dbReference type="Gene3D" id="1.10.10.10">
    <property type="entry name" value="Winged helix-like DNA-binding domain superfamily/Winged helix DNA-binding domain"/>
    <property type="match status" value="1"/>
</dbReference>
<dbReference type="Pfam" id="PF12802">
    <property type="entry name" value="MarR_2"/>
    <property type="match status" value="1"/>
</dbReference>
<keyword evidence="6" id="KW-0238">DNA-binding</keyword>
<dbReference type="GO" id="GO:0003677">
    <property type="term" value="F:DNA binding"/>
    <property type="evidence" value="ECO:0007669"/>
    <property type="project" value="UniProtKB-KW"/>
</dbReference>
<keyword evidence="7" id="KW-1185">Reference proteome</keyword>
<evidence type="ECO:0000313" key="7">
    <source>
        <dbReference type="Proteomes" id="UP000295447"/>
    </source>
</evidence>
<evidence type="ECO:0000256" key="1">
    <source>
        <dbReference type="ARBA" id="ARBA00001947"/>
    </source>
</evidence>
<dbReference type="GO" id="GO:0003700">
    <property type="term" value="F:DNA-binding transcription factor activity"/>
    <property type="evidence" value="ECO:0007669"/>
    <property type="project" value="InterPro"/>
</dbReference>
<reference evidence="6 7" key="1">
    <citation type="submission" date="2019-03" db="EMBL/GenBank/DDBJ databases">
        <title>Genomic Encyclopedia of Type Strains, Phase III (KMG-III): the genomes of soil and plant-associated and newly described type strains.</title>
        <authorList>
            <person name="Whitman W."/>
        </authorList>
    </citation>
    <scope>NUCLEOTIDE SEQUENCE [LARGE SCALE GENOMIC DNA]</scope>
    <source>
        <strain evidence="6 7">VKM Ac-2570</strain>
    </source>
</reference>
<comment type="cofactor">
    <cofactor evidence="1">
        <name>Zn(2+)</name>
        <dbReference type="ChEBI" id="CHEBI:29105"/>
    </cofactor>
</comment>
<dbReference type="EMBL" id="SODF01000001">
    <property type="protein sequence ID" value="TDW22418.1"/>
    <property type="molecule type" value="Genomic_DNA"/>
</dbReference>
<evidence type="ECO:0000256" key="3">
    <source>
        <dbReference type="ARBA" id="ARBA00022801"/>
    </source>
</evidence>
<comment type="caution">
    <text evidence="6">The sequence shown here is derived from an EMBL/GenBank/DDBJ whole genome shotgun (WGS) entry which is preliminary data.</text>
</comment>
<dbReference type="AlphaFoldDB" id="A0A4R7ZZL6"/>
<dbReference type="GO" id="GO:0046872">
    <property type="term" value="F:metal ion binding"/>
    <property type="evidence" value="ECO:0007669"/>
    <property type="project" value="UniProtKB-KW"/>
</dbReference>
<keyword evidence="2" id="KW-0479">Metal-binding</keyword>
<evidence type="ECO:0000313" key="6">
    <source>
        <dbReference type="EMBL" id="TDW22418.1"/>
    </source>
</evidence>
<evidence type="ECO:0000256" key="2">
    <source>
        <dbReference type="ARBA" id="ARBA00022723"/>
    </source>
</evidence>
<keyword evidence="4" id="KW-0862">Zinc</keyword>